<dbReference type="AlphaFoldDB" id="E5ACM7"/>
<dbReference type="Proteomes" id="UP000002668">
    <property type="component" value="Genome"/>
</dbReference>
<proteinExistence type="predicted"/>
<dbReference type="PROSITE" id="PS51257">
    <property type="entry name" value="PROKAR_LIPOPROTEIN"/>
    <property type="match status" value="1"/>
</dbReference>
<reference evidence="3" key="1">
    <citation type="journal article" date="2011" name="Nat. Commun.">
        <title>Effector diversification within compartments of the Leptosphaeria maculans genome affected by Repeat-Induced Point mutations.</title>
        <authorList>
            <person name="Rouxel T."/>
            <person name="Grandaubert J."/>
            <person name="Hane J.K."/>
            <person name="Hoede C."/>
            <person name="van de Wouw A.P."/>
            <person name="Couloux A."/>
            <person name="Dominguez V."/>
            <person name="Anthouard V."/>
            <person name="Bally P."/>
            <person name="Bourras S."/>
            <person name="Cozijnsen A.J."/>
            <person name="Ciuffetti L.M."/>
            <person name="Degrave A."/>
            <person name="Dilmaghani A."/>
            <person name="Duret L."/>
            <person name="Fudal I."/>
            <person name="Goodwin S.B."/>
            <person name="Gout L."/>
            <person name="Glaser N."/>
            <person name="Linglin J."/>
            <person name="Kema G.H.J."/>
            <person name="Lapalu N."/>
            <person name="Lawrence C.B."/>
            <person name="May K."/>
            <person name="Meyer M."/>
            <person name="Ollivier B."/>
            <person name="Poulain J."/>
            <person name="Schoch C.L."/>
            <person name="Simon A."/>
            <person name="Spatafora J.W."/>
            <person name="Stachowiak A."/>
            <person name="Turgeon B.G."/>
            <person name="Tyler B.M."/>
            <person name="Vincent D."/>
            <person name="Weissenbach J."/>
            <person name="Amselem J."/>
            <person name="Quesneville H."/>
            <person name="Oliver R.P."/>
            <person name="Wincker P."/>
            <person name="Balesdent M.-H."/>
            <person name="Howlett B.J."/>
        </authorList>
    </citation>
    <scope>NUCLEOTIDE SEQUENCE [LARGE SCALE GENOMIC DNA]</scope>
    <source>
        <strain evidence="3">JN3 / isolate v23.1.3 / race Av1-4-5-6-7-8</strain>
    </source>
</reference>
<name>E5ACM7_LEPMJ</name>
<keyword evidence="1" id="KW-0732">Signal</keyword>
<sequence>MRISLAAILFIAVGSACAERLGKSPEWHAINCGPDDSLQRVGGACTTMADCCTCESETNANGFLSCVNNRCAVIEHHDMCGPVPLS</sequence>
<dbReference type="InParanoid" id="E5ACM7"/>
<keyword evidence="3" id="KW-1185">Reference proteome</keyword>
<dbReference type="RefSeq" id="XP_003845708.1">
    <property type="nucleotide sequence ID" value="XM_003845660.1"/>
</dbReference>
<evidence type="ECO:0000313" key="3">
    <source>
        <dbReference type="Proteomes" id="UP000002668"/>
    </source>
</evidence>
<evidence type="ECO:0000256" key="1">
    <source>
        <dbReference type="SAM" id="SignalP"/>
    </source>
</evidence>
<dbReference type="EMBL" id="FP929139">
    <property type="protein sequence ID" value="CBY02229.1"/>
    <property type="molecule type" value="Genomic_DNA"/>
</dbReference>
<accession>E5ACM7</accession>
<dbReference type="VEuPathDB" id="FungiDB:LEMA_P010160.1"/>
<feature type="signal peptide" evidence="1">
    <location>
        <begin position="1"/>
        <end position="18"/>
    </location>
</feature>
<dbReference type="GeneID" id="13289413"/>
<dbReference type="HOGENOM" id="CLU_2498274_0_0_1"/>
<protein>
    <submittedName>
        <fullName evidence="2">Predicted protein</fullName>
    </submittedName>
</protein>
<evidence type="ECO:0000313" key="2">
    <source>
        <dbReference type="EMBL" id="CBY02229.1"/>
    </source>
</evidence>
<organism evidence="2 3">
    <name type="scientific">Leptosphaeria maculans (strain JN3 / isolate v23.1.3 / race Av1-4-5-6-7-8)</name>
    <name type="common">Blackleg fungus</name>
    <name type="synonym">Phoma lingam</name>
    <dbReference type="NCBI Taxonomy" id="985895"/>
    <lineage>
        <taxon>Eukaryota</taxon>
        <taxon>Fungi</taxon>
        <taxon>Dikarya</taxon>
        <taxon>Ascomycota</taxon>
        <taxon>Pezizomycotina</taxon>
        <taxon>Dothideomycetes</taxon>
        <taxon>Pleosporomycetidae</taxon>
        <taxon>Pleosporales</taxon>
        <taxon>Pleosporineae</taxon>
        <taxon>Leptosphaeriaceae</taxon>
        <taxon>Plenodomus</taxon>
        <taxon>Plenodomus lingam/Leptosphaeria maculans species complex</taxon>
    </lineage>
</organism>
<feature type="chain" id="PRO_5003193662" evidence="1">
    <location>
        <begin position="19"/>
        <end position="86"/>
    </location>
</feature>
<gene>
    <name evidence="2" type="ORF">LEMA_P010160.1</name>
</gene>